<keyword evidence="1" id="KW-0175">Coiled coil</keyword>
<dbReference type="Proteomes" id="UP000092555">
    <property type="component" value="Unassembled WGS sequence"/>
</dbReference>
<dbReference type="RefSeq" id="XP_018710528.1">
    <property type="nucleotide sequence ID" value="XM_018854293.1"/>
</dbReference>
<evidence type="ECO:0000256" key="2">
    <source>
        <dbReference type="SAM" id="MobiDB-lite"/>
    </source>
</evidence>
<gene>
    <name evidence="3" type="ORF">METBIDRAFT_13030</name>
</gene>
<dbReference type="AlphaFoldDB" id="A0A1A0H7X8"/>
<reference evidence="3 4" key="1">
    <citation type="submission" date="2016-05" db="EMBL/GenBank/DDBJ databases">
        <title>Comparative genomics of biotechnologically important yeasts.</title>
        <authorList>
            <consortium name="DOE Joint Genome Institute"/>
            <person name="Riley R."/>
            <person name="Haridas S."/>
            <person name="Wolfe K.H."/>
            <person name="Lopes M.R."/>
            <person name="Hittinger C.T."/>
            <person name="Goker M."/>
            <person name="Salamov A."/>
            <person name="Wisecaver J."/>
            <person name="Long T.M."/>
            <person name="Aerts A.L."/>
            <person name="Barry K."/>
            <person name="Choi C."/>
            <person name="Clum A."/>
            <person name="Coughlan A.Y."/>
            <person name="Deshpande S."/>
            <person name="Douglass A.P."/>
            <person name="Hanson S.J."/>
            <person name="Klenk H.-P."/>
            <person name="LaButti K."/>
            <person name="Lapidus A."/>
            <person name="Lindquist E."/>
            <person name="Lipzen A."/>
            <person name="Meier-kolthoff J.P."/>
            <person name="Ohm R.A."/>
            <person name="Otillar R.P."/>
            <person name="Pangilinan J."/>
            <person name="Peng Y."/>
            <person name="Rokas A."/>
            <person name="Rosa C.A."/>
            <person name="Scheuner C."/>
            <person name="Sibirny A.A."/>
            <person name="Slot J.C."/>
            <person name="Stielow J.B."/>
            <person name="Sun H."/>
            <person name="Kurtzman C.P."/>
            <person name="Blackwell M."/>
            <person name="Grigoriev I.V."/>
            <person name="Jeffries T.W."/>
        </authorList>
    </citation>
    <scope>NUCLEOTIDE SEQUENCE [LARGE SCALE GENOMIC DNA]</scope>
    <source>
        <strain evidence="3 4">NRRL YB-4993</strain>
    </source>
</reference>
<dbReference type="EMBL" id="LXTC01000005">
    <property type="protein sequence ID" value="OBA20003.1"/>
    <property type="molecule type" value="Genomic_DNA"/>
</dbReference>
<evidence type="ECO:0000313" key="3">
    <source>
        <dbReference type="EMBL" id="OBA20003.1"/>
    </source>
</evidence>
<accession>A0A1A0H7X8</accession>
<organism evidence="3 4">
    <name type="scientific">Metschnikowia bicuspidata var. bicuspidata NRRL YB-4993</name>
    <dbReference type="NCBI Taxonomy" id="869754"/>
    <lineage>
        <taxon>Eukaryota</taxon>
        <taxon>Fungi</taxon>
        <taxon>Dikarya</taxon>
        <taxon>Ascomycota</taxon>
        <taxon>Saccharomycotina</taxon>
        <taxon>Pichiomycetes</taxon>
        <taxon>Metschnikowiaceae</taxon>
        <taxon>Metschnikowia</taxon>
    </lineage>
</organism>
<evidence type="ECO:0000256" key="1">
    <source>
        <dbReference type="SAM" id="Coils"/>
    </source>
</evidence>
<proteinExistence type="predicted"/>
<protein>
    <submittedName>
        <fullName evidence="3">Uncharacterized protein</fullName>
    </submittedName>
</protein>
<name>A0A1A0H7X8_9ASCO</name>
<evidence type="ECO:0000313" key="4">
    <source>
        <dbReference type="Proteomes" id="UP000092555"/>
    </source>
</evidence>
<feature type="region of interest" description="Disordered" evidence="2">
    <location>
        <begin position="1"/>
        <end position="29"/>
    </location>
</feature>
<dbReference type="OrthoDB" id="4076147at2759"/>
<keyword evidence="4" id="KW-1185">Reference proteome</keyword>
<dbReference type="GeneID" id="30027269"/>
<comment type="caution">
    <text evidence="3">The sequence shown here is derived from an EMBL/GenBank/DDBJ whole genome shotgun (WGS) entry which is preliminary data.</text>
</comment>
<sequence>MDKEPISSDKISSPASPKDTQEEDPDDIPILQSKKAELIQERDILAQKRLELKQSIERLSASLSFYREQQLQHETKQKLEYYLHKNDHECSKLTQPDEAASFILKNLDVLPTTDVHLRMKLLNRFYPCMSVAQEHVLTIHEEDVLFTVIRFKIFAHGLPPLAIRLHSNDDAVHRLELLDYSEVAPIFQKVSPSFCKTLINNYCRQKKIDMIMHSYHSLAKLQQSRIMCLSQLLLKYADLVTRPKSWASYPELSLMSLNHIELTIPESTNRDRHIVQLSWEMILKNTAIGEMESQLRFSVQRRDSGPLKNVNEVFLSLMLEHGIMNAFSLMLSNLFGV</sequence>
<feature type="coiled-coil region" evidence="1">
    <location>
        <begin position="35"/>
        <end position="69"/>
    </location>
</feature>